<comment type="caution">
    <text evidence="1">The sequence shown here is derived from an EMBL/GenBank/DDBJ whole genome shotgun (WGS) entry which is preliminary data.</text>
</comment>
<dbReference type="Proteomes" id="UP001615411">
    <property type="component" value="Unassembled WGS sequence"/>
</dbReference>
<keyword evidence="2" id="KW-1185">Reference proteome</keyword>
<proteinExistence type="predicted"/>
<protein>
    <submittedName>
        <fullName evidence="1">Uncharacterized protein</fullName>
    </submittedName>
</protein>
<sequence length="137" mass="15568">MLDSNSIANFLNEELKTYGSSELVFSKNLFSGQLSEKAGIAGKMHGVSYKVSMFEASIDAGFPAVSAHFSCNISDLYLSDERVEMLSSDNRFIKIYRQDEEHMFMTCDTFFPRSYEKEFLQSIVKIWAGGMQKISRL</sequence>
<reference evidence="1" key="1">
    <citation type="submission" date="2024-10" db="EMBL/GenBank/DDBJ databases">
        <title>Aeromonas and Pseudomonas from the Cagarras Archipelago, Rio de Janeiro, Brazil.</title>
        <authorList>
            <person name="Canellas A.L.B."/>
            <person name="Laport M.S."/>
        </authorList>
    </citation>
    <scope>NUCLEOTIDE SEQUENCE</scope>
    <source>
        <strain evidence="1">ACP-7</strain>
    </source>
</reference>
<gene>
    <name evidence="1" type="ORF">ACIKP7_11270</name>
</gene>
<organism evidence="1 2">
    <name type="scientific">Pseudomonas caricapapayae</name>
    <dbReference type="NCBI Taxonomy" id="46678"/>
    <lineage>
        <taxon>Bacteria</taxon>
        <taxon>Pseudomonadati</taxon>
        <taxon>Pseudomonadota</taxon>
        <taxon>Gammaproteobacteria</taxon>
        <taxon>Pseudomonadales</taxon>
        <taxon>Pseudomonadaceae</taxon>
        <taxon>Pseudomonas</taxon>
    </lineage>
</organism>
<accession>A0ACC7M0N1</accession>
<evidence type="ECO:0000313" key="2">
    <source>
        <dbReference type="Proteomes" id="UP001615411"/>
    </source>
</evidence>
<name>A0ACC7M0N1_9PSED</name>
<dbReference type="EMBL" id="JBIUGF010000028">
    <property type="protein sequence ID" value="MFJ1338702.1"/>
    <property type="molecule type" value="Genomic_DNA"/>
</dbReference>
<evidence type="ECO:0000313" key="1">
    <source>
        <dbReference type="EMBL" id="MFJ1338702.1"/>
    </source>
</evidence>